<dbReference type="InterPro" id="IPR003825">
    <property type="entry name" value="Colicin-V_CvpA"/>
</dbReference>
<name>A0A0S4VS84_RALSL</name>
<gene>
    <name evidence="6" type="ORF">TD1301_v1_2960004</name>
</gene>
<dbReference type="PANTHER" id="PTHR36926:SF1">
    <property type="entry name" value="COLICIN V PRODUCTION PROTEIN"/>
    <property type="match status" value="1"/>
</dbReference>
<evidence type="ECO:0000256" key="4">
    <source>
        <dbReference type="ARBA" id="ARBA00023136"/>
    </source>
</evidence>
<feature type="transmembrane region" description="Helical" evidence="5">
    <location>
        <begin position="124"/>
        <end position="146"/>
    </location>
</feature>
<evidence type="ECO:0000256" key="1">
    <source>
        <dbReference type="ARBA" id="ARBA00004141"/>
    </source>
</evidence>
<evidence type="ECO:0000313" key="6">
    <source>
        <dbReference type="EMBL" id="CUV37232.1"/>
    </source>
</evidence>
<evidence type="ECO:0000256" key="5">
    <source>
        <dbReference type="SAM" id="Phobius"/>
    </source>
</evidence>
<dbReference type="InterPro" id="IPR052719">
    <property type="entry name" value="CvpA-like"/>
</dbReference>
<dbReference type="GO" id="GO:0016020">
    <property type="term" value="C:membrane"/>
    <property type="evidence" value="ECO:0007669"/>
    <property type="project" value="UniProtKB-SubCell"/>
</dbReference>
<comment type="subcellular location">
    <subcellularLocation>
        <location evidence="1">Membrane</location>
        <topology evidence="1">Multi-pass membrane protein</topology>
    </subcellularLocation>
</comment>
<evidence type="ECO:0000256" key="2">
    <source>
        <dbReference type="ARBA" id="ARBA00022692"/>
    </source>
</evidence>
<dbReference type="GO" id="GO:0009403">
    <property type="term" value="P:toxin biosynthetic process"/>
    <property type="evidence" value="ECO:0007669"/>
    <property type="project" value="InterPro"/>
</dbReference>
<keyword evidence="3 5" id="KW-1133">Transmembrane helix</keyword>
<feature type="transmembrane region" description="Helical" evidence="5">
    <location>
        <begin position="86"/>
        <end position="112"/>
    </location>
</feature>
<accession>A0A0S4VS84</accession>
<keyword evidence="4 5" id="KW-0472">Membrane</keyword>
<feature type="transmembrane region" description="Helical" evidence="5">
    <location>
        <begin position="50"/>
        <end position="74"/>
    </location>
</feature>
<keyword evidence="2 5" id="KW-0812">Transmembrane</keyword>
<sequence>MRVCQADRSAAPSSAQPSRLMQPTFFDYGVLFIVVASALVGLFRGLIREILALAGWLFAAWVAYTFSGVAAGWMPESLPGGPVARTVLGFVLLFVVTVIGTSLVGALLSAVLESAGLKPADRGLGMVFGLARGGVIILVLMTVAGFTSVPEQPFWRDALTRPYAEEAARAAKPLLPPDVAKYIHY</sequence>
<protein>
    <submittedName>
        <fullName evidence="6">Membrane protein required for colicin V production</fullName>
    </submittedName>
</protein>
<proteinExistence type="predicted"/>
<dbReference type="AlphaFoldDB" id="A0A0S4VS84"/>
<evidence type="ECO:0000256" key="3">
    <source>
        <dbReference type="ARBA" id="ARBA00022989"/>
    </source>
</evidence>
<dbReference type="PANTHER" id="PTHR36926">
    <property type="entry name" value="COLICIN V PRODUCTION PROTEIN"/>
    <property type="match status" value="1"/>
</dbReference>
<dbReference type="EMBL" id="LN899825">
    <property type="protein sequence ID" value="CUV37232.1"/>
    <property type="molecule type" value="Genomic_DNA"/>
</dbReference>
<organism evidence="6">
    <name type="scientific">Ralstonia solanacearum</name>
    <name type="common">Pseudomonas solanacearum</name>
    <dbReference type="NCBI Taxonomy" id="305"/>
    <lineage>
        <taxon>Bacteria</taxon>
        <taxon>Pseudomonadati</taxon>
        <taxon>Pseudomonadota</taxon>
        <taxon>Betaproteobacteria</taxon>
        <taxon>Burkholderiales</taxon>
        <taxon>Burkholderiaceae</taxon>
        <taxon>Ralstonia</taxon>
        <taxon>Ralstonia solanacearum species complex</taxon>
    </lineage>
</organism>
<dbReference type="Pfam" id="PF02674">
    <property type="entry name" value="Colicin_V"/>
    <property type="match status" value="1"/>
</dbReference>
<reference evidence="6" key="1">
    <citation type="submission" date="2015-10" db="EMBL/GenBank/DDBJ databases">
        <authorList>
            <person name="Gilbert D.G."/>
        </authorList>
    </citation>
    <scope>NUCLEOTIDE SEQUENCE</scope>
    <source>
        <strain evidence="6">Phyl III-seqv23</strain>
    </source>
</reference>
<feature type="transmembrane region" description="Helical" evidence="5">
    <location>
        <begin position="25"/>
        <end position="43"/>
    </location>
</feature>